<feature type="compositionally biased region" description="Polar residues" evidence="1">
    <location>
        <begin position="167"/>
        <end position="177"/>
    </location>
</feature>
<sequence>MANPGGPPHVRYYTVYRNKSGAFICDCPQYRATAKTCPDIVAARHYIEFGPPTNYNSGFLEHGCTLLTHISEAEQGLNEWGPQTKGKGKVPARNSTGKKGQKLNIPTDITVDDVHEKLLDLLNDDDDWNPFAAQENRATEEGKKITSGGKGSVGRPAAAKPLHPKRSGQSTSPTKFSNKPGRKGHGFNSVLPPPPATSPTKLASTTTPMEEIKKPFVDVVPVIKALYTRLDEVVEAIDLLNAMCLATRNGVLVYGPSYAQDANILRKIVWSQSDDEPILADGTPAFAEESTLKKGRYEGVSSSSKRCNSPAEASKSELKLNRINRRRLTALNAGS</sequence>
<feature type="region of interest" description="Disordered" evidence="1">
    <location>
        <begin position="124"/>
        <end position="207"/>
    </location>
</feature>
<evidence type="ECO:0008006" key="4">
    <source>
        <dbReference type="Google" id="ProtNLM"/>
    </source>
</evidence>
<proteinExistence type="predicted"/>
<evidence type="ECO:0000313" key="3">
    <source>
        <dbReference type="Proteomes" id="UP001218188"/>
    </source>
</evidence>
<dbReference type="EMBL" id="JARJCM010000010">
    <property type="protein sequence ID" value="KAJ7043109.1"/>
    <property type="molecule type" value="Genomic_DNA"/>
</dbReference>
<feature type="region of interest" description="Disordered" evidence="1">
    <location>
        <begin position="297"/>
        <end position="316"/>
    </location>
</feature>
<accession>A0AAD6TBH8</accession>
<organism evidence="2 3">
    <name type="scientific">Mycena alexandri</name>
    <dbReference type="NCBI Taxonomy" id="1745969"/>
    <lineage>
        <taxon>Eukaryota</taxon>
        <taxon>Fungi</taxon>
        <taxon>Dikarya</taxon>
        <taxon>Basidiomycota</taxon>
        <taxon>Agaricomycotina</taxon>
        <taxon>Agaricomycetes</taxon>
        <taxon>Agaricomycetidae</taxon>
        <taxon>Agaricales</taxon>
        <taxon>Marasmiineae</taxon>
        <taxon>Mycenaceae</taxon>
        <taxon>Mycena</taxon>
    </lineage>
</organism>
<gene>
    <name evidence="2" type="ORF">C8F04DRAFT_1175628</name>
</gene>
<feature type="compositionally biased region" description="Polar residues" evidence="1">
    <location>
        <begin position="198"/>
        <end position="207"/>
    </location>
</feature>
<name>A0AAD6TBH8_9AGAR</name>
<feature type="region of interest" description="Disordered" evidence="1">
    <location>
        <begin position="79"/>
        <end position="104"/>
    </location>
</feature>
<evidence type="ECO:0000256" key="1">
    <source>
        <dbReference type="SAM" id="MobiDB-lite"/>
    </source>
</evidence>
<dbReference type="AlphaFoldDB" id="A0AAD6TBH8"/>
<comment type="caution">
    <text evidence="2">The sequence shown here is derived from an EMBL/GenBank/DDBJ whole genome shotgun (WGS) entry which is preliminary data.</text>
</comment>
<evidence type="ECO:0000313" key="2">
    <source>
        <dbReference type="EMBL" id="KAJ7043109.1"/>
    </source>
</evidence>
<protein>
    <recommendedName>
        <fullName evidence="4">SWIM-type domain-containing protein</fullName>
    </recommendedName>
</protein>
<dbReference type="Proteomes" id="UP001218188">
    <property type="component" value="Unassembled WGS sequence"/>
</dbReference>
<keyword evidence="3" id="KW-1185">Reference proteome</keyword>
<reference evidence="2" key="1">
    <citation type="submission" date="2023-03" db="EMBL/GenBank/DDBJ databases">
        <title>Massive genome expansion in bonnet fungi (Mycena s.s.) driven by repeated elements and novel gene families across ecological guilds.</title>
        <authorList>
            <consortium name="Lawrence Berkeley National Laboratory"/>
            <person name="Harder C.B."/>
            <person name="Miyauchi S."/>
            <person name="Viragh M."/>
            <person name="Kuo A."/>
            <person name="Thoen E."/>
            <person name="Andreopoulos B."/>
            <person name="Lu D."/>
            <person name="Skrede I."/>
            <person name="Drula E."/>
            <person name="Henrissat B."/>
            <person name="Morin E."/>
            <person name="Kohler A."/>
            <person name="Barry K."/>
            <person name="LaButti K."/>
            <person name="Morin E."/>
            <person name="Salamov A."/>
            <person name="Lipzen A."/>
            <person name="Mereny Z."/>
            <person name="Hegedus B."/>
            <person name="Baldrian P."/>
            <person name="Stursova M."/>
            <person name="Weitz H."/>
            <person name="Taylor A."/>
            <person name="Grigoriev I.V."/>
            <person name="Nagy L.G."/>
            <person name="Martin F."/>
            <person name="Kauserud H."/>
        </authorList>
    </citation>
    <scope>NUCLEOTIDE SEQUENCE</scope>
    <source>
        <strain evidence="2">CBHHK200</strain>
    </source>
</reference>